<dbReference type="PATRIC" id="fig|1227739.3.peg.1824"/>
<dbReference type="STRING" id="1227739.Hsw_1598"/>
<reference evidence="1 2" key="1">
    <citation type="submission" date="2014-01" db="EMBL/GenBank/DDBJ databases">
        <title>Complete genome sequence of ionizing-radiation resistance bacterium Hymenobacter swuensis DY53.</title>
        <authorList>
            <person name="Jung J.-H."/>
            <person name="Jeong S.-W."/>
            <person name="Joe M.-H."/>
            <person name="Cho y.-j."/>
            <person name="Kim M.-K."/>
            <person name="Lim S.-Y."/>
        </authorList>
    </citation>
    <scope>NUCLEOTIDE SEQUENCE [LARGE SCALE GENOMIC DNA]</scope>
    <source>
        <strain evidence="1 2">DY53</strain>
    </source>
</reference>
<evidence type="ECO:0000313" key="2">
    <source>
        <dbReference type="Proteomes" id="UP000019423"/>
    </source>
</evidence>
<gene>
    <name evidence="1" type="ORF">Hsw_1598</name>
</gene>
<proteinExistence type="predicted"/>
<sequence length="68" mass="7096">MKQFGCQFLHYGTPFFSNAAGALAWRMRGAHPAAGVAAAGGISSATEWLTGKSGFQLAVSAENEQYTA</sequence>
<organism evidence="1 2">
    <name type="scientific">Hymenobacter swuensis DY53</name>
    <dbReference type="NCBI Taxonomy" id="1227739"/>
    <lineage>
        <taxon>Bacteria</taxon>
        <taxon>Pseudomonadati</taxon>
        <taxon>Bacteroidota</taxon>
        <taxon>Cytophagia</taxon>
        <taxon>Cytophagales</taxon>
        <taxon>Hymenobacteraceae</taxon>
        <taxon>Hymenobacter</taxon>
    </lineage>
</organism>
<dbReference type="AlphaFoldDB" id="W8EX87"/>
<dbReference type="KEGG" id="hsw:Hsw_1598"/>
<accession>W8EX87</accession>
<dbReference type="Proteomes" id="UP000019423">
    <property type="component" value="Chromosome"/>
</dbReference>
<protein>
    <submittedName>
        <fullName evidence="1">Uncharacterized protein</fullName>
    </submittedName>
</protein>
<dbReference type="EMBL" id="CP007145">
    <property type="protein sequence ID" value="AHJ97193.1"/>
    <property type="molecule type" value="Genomic_DNA"/>
</dbReference>
<name>W8EX87_9BACT</name>
<evidence type="ECO:0000313" key="1">
    <source>
        <dbReference type="EMBL" id="AHJ97193.1"/>
    </source>
</evidence>
<dbReference type="HOGENOM" id="CLU_2788246_0_0_10"/>
<keyword evidence="2" id="KW-1185">Reference proteome</keyword>